<accession>A0A5B0PC86</accession>
<dbReference type="Proteomes" id="UP000325313">
    <property type="component" value="Unassembled WGS sequence"/>
</dbReference>
<gene>
    <name evidence="2" type="ORF">PGTUg99_002145</name>
</gene>
<dbReference type="EMBL" id="VDEP01000344">
    <property type="protein sequence ID" value="KAA1098931.1"/>
    <property type="molecule type" value="Genomic_DNA"/>
</dbReference>
<sequence length="120" mass="12768">MGPAGQGAYTGGERASMGSFTPPDNDGQEGDPSGHQAVHSRRPESPAIDLSTPNGRKGSSPSHRDHTVSAAGRYSFLAIQTGKVDDRPGGLPTIKTGFLEDLKRFYQAIELSSLQGRRYP</sequence>
<dbReference type="AlphaFoldDB" id="A0A5B0PC86"/>
<evidence type="ECO:0000256" key="1">
    <source>
        <dbReference type="SAM" id="MobiDB-lite"/>
    </source>
</evidence>
<reference evidence="2 3" key="1">
    <citation type="submission" date="2019-05" db="EMBL/GenBank/DDBJ databases">
        <title>Emergence of the Ug99 lineage of the wheat stem rust pathogen through somatic hybridization.</title>
        <authorList>
            <person name="Li F."/>
            <person name="Upadhyaya N.M."/>
            <person name="Sperschneider J."/>
            <person name="Matny O."/>
            <person name="Nguyen-Phuc H."/>
            <person name="Mago R."/>
            <person name="Raley C."/>
            <person name="Miller M.E."/>
            <person name="Silverstein K.A.T."/>
            <person name="Henningsen E."/>
            <person name="Hirsch C.D."/>
            <person name="Visser B."/>
            <person name="Pretorius Z.A."/>
            <person name="Steffenson B.J."/>
            <person name="Schwessinger B."/>
            <person name="Dodds P.N."/>
            <person name="Figueroa M."/>
        </authorList>
    </citation>
    <scope>NUCLEOTIDE SEQUENCE [LARGE SCALE GENOMIC DNA]</scope>
    <source>
        <strain evidence="2 3">Ug99</strain>
    </source>
</reference>
<comment type="caution">
    <text evidence="2">The sequence shown here is derived from an EMBL/GenBank/DDBJ whole genome shotgun (WGS) entry which is preliminary data.</text>
</comment>
<proteinExistence type="predicted"/>
<evidence type="ECO:0000313" key="2">
    <source>
        <dbReference type="EMBL" id="KAA1098931.1"/>
    </source>
</evidence>
<organism evidence="2 3">
    <name type="scientific">Puccinia graminis f. sp. tritici</name>
    <dbReference type="NCBI Taxonomy" id="56615"/>
    <lineage>
        <taxon>Eukaryota</taxon>
        <taxon>Fungi</taxon>
        <taxon>Dikarya</taxon>
        <taxon>Basidiomycota</taxon>
        <taxon>Pucciniomycotina</taxon>
        <taxon>Pucciniomycetes</taxon>
        <taxon>Pucciniales</taxon>
        <taxon>Pucciniaceae</taxon>
        <taxon>Puccinia</taxon>
    </lineage>
</organism>
<feature type="region of interest" description="Disordered" evidence="1">
    <location>
        <begin position="1"/>
        <end position="69"/>
    </location>
</feature>
<evidence type="ECO:0000313" key="3">
    <source>
        <dbReference type="Proteomes" id="UP000325313"/>
    </source>
</evidence>
<name>A0A5B0PC86_PUCGR</name>
<feature type="compositionally biased region" description="Gly residues" evidence="1">
    <location>
        <begin position="1"/>
        <end position="10"/>
    </location>
</feature>
<protein>
    <submittedName>
        <fullName evidence="2">Uncharacterized protein</fullName>
    </submittedName>
</protein>
<feature type="compositionally biased region" description="Polar residues" evidence="1">
    <location>
        <begin position="51"/>
        <end position="61"/>
    </location>
</feature>